<dbReference type="Proteomes" id="UP000886520">
    <property type="component" value="Chromosome 7"/>
</dbReference>
<sequence>MRGKRDVEVAKAGYKEALERGDREEQARWANQVGHACKERGQYVEALKWFRMDYDISSKRKSADASNQGFLMPTCQSLGEIYYRLNDYEEALIFQKRHFQLAEETDNLVEQQRASTQLGRTYLEMYEQKDEFSALENAKQFFKISMEIARTLKENPPSRDSPSFVKELVDAYNNMGLLMMVIDDHKQAISYFEQGLRICNDEELREDDDARSRLHHNLGRIYCERRDWEKSKHHTQTDISICQRLPHPQGEAKGFINLGEMHFKRQRYEEATRCFERALTVAQSLEDEDELVSTAQRNLDVVAEAEEKLLQLTVGEQQLKKLQRKRLVETKVRASHRTEEYKLLIELIGLAEYLQAWEKHLKLAKTLKSVVKEMGDMEKLGDAMETVGESYYSLRRFLKAKKWILRSFDLCKRIGHIEGQSVAMINYGNVLDSLEDWEQALKAYKDSYEIARSQGRIKMLPQQINALENLQYCYLVRMKSISDARAIQSKIQGLKELKDKEDGVAAEDEHCSETDSESGNPASAAGCENDGGNLQKQNATFNMRTTVPDSSDDSDDADASPASFATPNNLHSDNKAPWASVQPPEGINTQGANGYTSKVQVPRMTDDRPEKEVRNVKGSNRERRLRKRPRVVLLDEEEIQDFGVAADIGSETHASAEEAKESPSARIYPENTSSPIRSTGVHDHQDISELESVRSGSLSCTLNEDDVLKFACPRELQRLLEDQRDNFTTDVTTSETFTVVNKTESAREEMRAELGDTDDDDDDVIALERKMQGAGMPGNVWKHAQRELRRLRKMQPQQPGHSSARAYLELLADLPWQVSSEERELDLAAAKERLDSEHYGLRKVKKRIIEYLAVRKLKPGARGPVLCFVGPPGVGKTSLASSIAGALGRRFIRISLGGVKDEADIRGHRRTYIGSMPGRLIEGIKRVGVNNPVMLLDEIDKTGTDVRGDPASALLEVLDPEQHKTFNDHYLNVPFDLSKVVFVATANRIQPIPPPLLDRMEVIELPGYTLEEKLKIAVRHLIPRVLDQHGITSDHLQIPEPMVELMIQRYTREAGVWNLERHLAAFARAAAVKVAEREQALRISRDLNPESTPVLGGSLADRELMMEVEAIGMPLREIATSVDTASPLLIDEAALENALGPPEFDGREAAERVTTPGVAIGLVWTAFGGEVQFVEATAMVGKGDLHLTGQPGDVFKESAQIALTWVRARAAELKLAVKEQGNLMDNRDVHIHFPAGAVPKDGPSAGVTLVTALVSLFLQRCVRVDTAMTGEMTLRGLVLPVGGVKDKILAAHRCGIKRVILPEKNAKDLMEVPSAILANVEGHLRGVIDTLRFEVLILMSEAAH</sequence>
<dbReference type="InterPro" id="IPR004815">
    <property type="entry name" value="Lon_bac/euk-typ"/>
</dbReference>
<dbReference type="PROSITE" id="PS51786">
    <property type="entry name" value="LON_PROTEOLYTIC"/>
    <property type="match status" value="1"/>
</dbReference>
<feature type="region of interest" description="Disordered" evidence="9">
    <location>
        <begin position="498"/>
        <end position="623"/>
    </location>
</feature>
<dbReference type="Pfam" id="PF05362">
    <property type="entry name" value="Lon_C"/>
    <property type="match status" value="1"/>
</dbReference>
<feature type="compositionally biased region" description="Polar residues" evidence="9">
    <location>
        <begin position="532"/>
        <end position="547"/>
    </location>
</feature>
<keyword evidence="3" id="KW-0547">Nucleotide-binding</keyword>
<dbReference type="Pfam" id="PF13181">
    <property type="entry name" value="TPR_8"/>
    <property type="match status" value="1"/>
</dbReference>
<accession>A0A9D4V128</accession>
<feature type="region of interest" description="Disordered" evidence="9">
    <location>
        <begin position="652"/>
        <end position="682"/>
    </location>
</feature>
<dbReference type="SMART" id="SM00382">
    <property type="entry name" value="AAA"/>
    <property type="match status" value="1"/>
</dbReference>
<dbReference type="InterPro" id="IPR020568">
    <property type="entry name" value="Ribosomal_Su5_D2-typ_SF"/>
</dbReference>
<feature type="compositionally biased region" description="Basic and acidic residues" evidence="9">
    <location>
        <begin position="654"/>
        <end position="663"/>
    </location>
</feature>
<protein>
    <recommendedName>
        <fullName evidence="10">Lon proteolytic domain-containing protein</fullName>
    </recommendedName>
</protein>
<dbReference type="GO" id="GO:0004176">
    <property type="term" value="F:ATP-dependent peptidase activity"/>
    <property type="evidence" value="ECO:0007669"/>
    <property type="project" value="UniProtKB-UniRule"/>
</dbReference>
<dbReference type="InterPro" id="IPR003959">
    <property type="entry name" value="ATPase_AAA_core"/>
</dbReference>
<dbReference type="SMART" id="SM00028">
    <property type="entry name" value="TPR"/>
    <property type="match status" value="6"/>
</dbReference>
<keyword evidence="5 8" id="KW-0720">Serine protease</keyword>
<dbReference type="GO" id="GO:0030163">
    <property type="term" value="P:protein catabolic process"/>
    <property type="evidence" value="ECO:0007669"/>
    <property type="project" value="InterPro"/>
</dbReference>
<dbReference type="GO" id="GO:0004252">
    <property type="term" value="F:serine-type endopeptidase activity"/>
    <property type="evidence" value="ECO:0007669"/>
    <property type="project" value="UniProtKB-UniRule"/>
</dbReference>
<keyword evidence="1" id="KW-0934">Plastid</keyword>
<dbReference type="PROSITE" id="PS50005">
    <property type="entry name" value="TPR"/>
    <property type="match status" value="2"/>
</dbReference>
<comment type="similarity">
    <text evidence="8">Belongs to the peptidase S16 family.</text>
</comment>
<dbReference type="GO" id="GO:0006508">
    <property type="term" value="P:proteolysis"/>
    <property type="evidence" value="ECO:0007669"/>
    <property type="project" value="UniProtKB-KW"/>
</dbReference>
<organism evidence="11 12">
    <name type="scientific">Adiantum capillus-veneris</name>
    <name type="common">Maidenhair fern</name>
    <dbReference type="NCBI Taxonomy" id="13818"/>
    <lineage>
        <taxon>Eukaryota</taxon>
        <taxon>Viridiplantae</taxon>
        <taxon>Streptophyta</taxon>
        <taxon>Embryophyta</taxon>
        <taxon>Tracheophyta</taxon>
        <taxon>Polypodiopsida</taxon>
        <taxon>Polypodiidae</taxon>
        <taxon>Polypodiales</taxon>
        <taxon>Pteridineae</taxon>
        <taxon>Pteridaceae</taxon>
        <taxon>Vittarioideae</taxon>
        <taxon>Adiantum</taxon>
    </lineage>
</organism>
<feature type="compositionally biased region" description="Basic and acidic residues" evidence="9">
    <location>
        <begin position="604"/>
        <end position="622"/>
    </location>
</feature>
<evidence type="ECO:0000313" key="11">
    <source>
        <dbReference type="EMBL" id="KAI5077372.1"/>
    </source>
</evidence>
<dbReference type="SUPFAM" id="SSF54211">
    <property type="entry name" value="Ribosomal protein S5 domain 2-like"/>
    <property type="match status" value="1"/>
</dbReference>
<dbReference type="PRINTS" id="PR00830">
    <property type="entry name" value="ENDOLAPTASE"/>
</dbReference>
<feature type="domain" description="Lon proteolytic" evidence="10">
    <location>
        <begin position="1153"/>
        <end position="1344"/>
    </location>
</feature>
<dbReference type="InterPro" id="IPR014721">
    <property type="entry name" value="Ribsml_uS5_D2-typ_fold_subgr"/>
</dbReference>
<feature type="compositionally biased region" description="Polar residues" evidence="9">
    <location>
        <begin position="587"/>
        <end position="599"/>
    </location>
</feature>
<keyword evidence="12" id="KW-1185">Reference proteome</keyword>
<keyword evidence="1" id="KW-0150">Chloroplast</keyword>
<evidence type="ECO:0000256" key="5">
    <source>
        <dbReference type="ARBA" id="ARBA00022825"/>
    </source>
</evidence>
<dbReference type="PANTHER" id="PTHR10046">
    <property type="entry name" value="ATP DEPENDENT LON PROTEASE FAMILY MEMBER"/>
    <property type="match status" value="1"/>
</dbReference>
<evidence type="ECO:0000256" key="4">
    <source>
        <dbReference type="ARBA" id="ARBA00022801"/>
    </source>
</evidence>
<dbReference type="Pfam" id="PF00004">
    <property type="entry name" value="AAA"/>
    <property type="match status" value="1"/>
</dbReference>
<dbReference type="Gene3D" id="3.40.50.300">
    <property type="entry name" value="P-loop containing nucleotide triphosphate hydrolases"/>
    <property type="match status" value="1"/>
</dbReference>
<dbReference type="Pfam" id="PF22667">
    <property type="entry name" value="Lon_lid"/>
    <property type="match status" value="1"/>
</dbReference>
<dbReference type="Gene3D" id="1.20.5.5270">
    <property type="match status" value="1"/>
</dbReference>
<dbReference type="EMBL" id="JABFUD020000007">
    <property type="protein sequence ID" value="KAI5077372.1"/>
    <property type="molecule type" value="Genomic_DNA"/>
</dbReference>
<dbReference type="SUPFAM" id="SSF48452">
    <property type="entry name" value="TPR-like"/>
    <property type="match status" value="3"/>
</dbReference>
<dbReference type="InterPro" id="IPR008269">
    <property type="entry name" value="Lon_proteolytic"/>
</dbReference>
<evidence type="ECO:0000256" key="2">
    <source>
        <dbReference type="ARBA" id="ARBA00022670"/>
    </source>
</evidence>
<dbReference type="Gene3D" id="3.30.230.10">
    <property type="match status" value="1"/>
</dbReference>
<dbReference type="CDD" id="cd19500">
    <property type="entry name" value="RecA-like_Lon"/>
    <property type="match status" value="1"/>
</dbReference>
<proteinExistence type="inferred from homology"/>
<evidence type="ECO:0000256" key="8">
    <source>
        <dbReference type="PROSITE-ProRule" id="PRU01122"/>
    </source>
</evidence>
<evidence type="ECO:0000259" key="10">
    <source>
        <dbReference type="PROSITE" id="PS51786"/>
    </source>
</evidence>
<evidence type="ECO:0000256" key="9">
    <source>
        <dbReference type="SAM" id="MobiDB-lite"/>
    </source>
</evidence>
<feature type="active site" evidence="8">
    <location>
        <position position="1287"/>
    </location>
</feature>
<dbReference type="NCBIfam" id="TIGR00763">
    <property type="entry name" value="lon"/>
    <property type="match status" value="1"/>
</dbReference>
<evidence type="ECO:0000256" key="6">
    <source>
        <dbReference type="ARBA" id="ARBA00022840"/>
    </source>
</evidence>
<dbReference type="InterPro" id="IPR019734">
    <property type="entry name" value="TPR_rpt"/>
</dbReference>
<dbReference type="SUPFAM" id="SSF52540">
    <property type="entry name" value="P-loop containing nucleoside triphosphate hydrolases"/>
    <property type="match status" value="1"/>
</dbReference>
<dbReference type="InterPro" id="IPR003593">
    <property type="entry name" value="AAA+_ATPase"/>
</dbReference>
<feature type="repeat" description="TPR" evidence="7">
    <location>
        <begin position="252"/>
        <end position="285"/>
    </location>
</feature>
<dbReference type="GO" id="GO:0016887">
    <property type="term" value="F:ATP hydrolysis activity"/>
    <property type="evidence" value="ECO:0007669"/>
    <property type="project" value="InterPro"/>
</dbReference>
<dbReference type="InterPro" id="IPR027417">
    <property type="entry name" value="P-loop_NTPase"/>
</dbReference>
<keyword evidence="4 8" id="KW-0378">Hydrolase</keyword>
<dbReference type="FunFam" id="3.40.50.300:FF:000651">
    <property type="entry name" value="Lon protease homolog 2, peroxisomal"/>
    <property type="match status" value="1"/>
</dbReference>
<dbReference type="InterPro" id="IPR011990">
    <property type="entry name" value="TPR-like_helical_dom_sf"/>
</dbReference>
<evidence type="ECO:0000313" key="12">
    <source>
        <dbReference type="Proteomes" id="UP000886520"/>
    </source>
</evidence>
<keyword evidence="7" id="KW-0802">TPR repeat</keyword>
<keyword evidence="6" id="KW-0067">ATP-binding</keyword>
<evidence type="ECO:0000256" key="3">
    <source>
        <dbReference type="ARBA" id="ARBA00022741"/>
    </source>
</evidence>
<feature type="active site" evidence="8">
    <location>
        <position position="1244"/>
    </location>
</feature>
<dbReference type="Pfam" id="PF13424">
    <property type="entry name" value="TPR_12"/>
    <property type="match status" value="1"/>
</dbReference>
<dbReference type="Gene3D" id="1.25.40.10">
    <property type="entry name" value="Tetratricopeptide repeat domain"/>
    <property type="match status" value="2"/>
</dbReference>
<feature type="repeat" description="TPR" evidence="7">
    <location>
        <begin position="169"/>
        <end position="202"/>
    </location>
</feature>
<keyword evidence="2 8" id="KW-0645">Protease</keyword>
<dbReference type="OrthoDB" id="626167at2759"/>
<dbReference type="FunFam" id="3.30.230.10:FF:000019">
    <property type="entry name" value="Lon protease homolog 2, peroxisomal"/>
    <property type="match status" value="1"/>
</dbReference>
<dbReference type="InterPro" id="IPR054594">
    <property type="entry name" value="Lon_lid"/>
</dbReference>
<dbReference type="InterPro" id="IPR027065">
    <property type="entry name" value="Lon_Prtase"/>
</dbReference>
<dbReference type="GO" id="GO:0005524">
    <property type="term" value="F:ATP binding"/>
    <property type="evidence" value="ECO:0007669"/>
    <property type="project" value="UniProtKB-KW"/>
</dbReference>
<evidence type="ECO:0000256" key="1">
    <source>
        <dbReference type="ARBA" id="ARBA00022528"/>
    </source>
</evidence>
<dbReference type="InterPro" id="IPR008268">
    <property type="entry name" value="Peptidase_S16_AS"/>
</dbReference>
<evidence type="ECO:0000256" key="7">
    <source>
        <dbReference type="PROSITE-ProRule" id="PRU00339"/>
    </source>
</evidence>
<dbReference type="FunFam" id="1.20.5.5270:FF:000002">
    <property type="entry name" value="Lon protease homolog"/>
    <property type="match status" value="1"/>
</dbReference>
<comment type="caution">
    <text evidence="11">The sequence shown here is derived from an EMBL/GenBank/DDBJ whole genome shotgun (WGS) entry which is preliminary data.</text>
</comment>
<name>A0A9D4V128_ADICA</name>
<dbReference type="Pfam" id="PF13374">
    <property type="entry name" value="TPR_10"/>
    <property type="match status" value="1"/>
</dbReference>
<reference evidence="11" key="1">
    <citation type="submission" date="2021-01" db="EMBL/GenBank/DDBJ databases">
        <title>Adiantum capillus-veneris genome.</title>
        <authorList>
            <person name="Fang Y."/>
            <person name="Liao Q."/>
        </authorList>
    </citation>
    <scope>NUCLEOTIDE SEQUENCE</scope>
    <source>
        <strain evidence="11">H3</strain>
        <tissue evidence="11">Leaf</tissue>
    </source>
</reference>
<feature type="compositionally biased region" description="Basic and acidic residues" evidence="9">
    <location>
        <begin position="498"/>
        <end position="513"/>
    </location>
</feature>
<dbReference type="PROSITE" id="PS01046">
    <property type="entry name" value="LON_SER"/>
    <property type="match status" value="1"/>
</dbReference>
<dbReference type="Gene3D" id="1.10.8.60">
    <property type="match status" value="1"/>
</dbReference>
<gene>
    <name evidence="11" type="ORF">GOP47_0007196</name>
</gene>